<accession>A0ABY1B401</accession>
<dbReference type="RefSeq" id="WP_069515900.1">
    <property type="nucleotide sequence ID" value="NZ_FOFP01000002.1"/>
</dbReference>
<keyword evidence="2" id="KW-1185">Reference proteome</keyword>
<reference evidence="1 2" key="1">
    <citation type="submission" date="2016-10" db="EMBL/GenBank/DDBJ databases">
        <authorList>
            <person name="Varghese N."/>
            <person name="Submissions S."/>
        </authorList>
    </citation>
    <scope>NUCLEOTIDE SEQUENCE [LARGE SCALE GENOMIC DNA]</scope>
    <source>
        <strain evidence="1 2">CIP 109853</strain>
    </source>
</reference>
<organism evidence="1 2">
    <name type="scientific">Pseudomonas cuatrocienegasensis</name>
    <dbReference type="NCBI Taxonomy" id="543360"/>
    <lineage>
        <taxon>Bacteria</taxon>
        <taxon>Pseudomonadati</taxon>
        <taxon>Pseudomonadota</taxon>
        <taxon>Gammaproteobacteria</taxon>
        <taxon>Pseudomonadales</taxon>
        <taxon>Pseudomonadaceae</taxon>
        <taxon>Pseudomonas</taxon>
    </lineage>
</organism>
<gene>
    <name evidence="1" type="ORF">SAMN05216600_102115</name>
</gene>
<proteinExistence type="predicted"/>
<evidence type="ECO:0000313" key="1">
    <source>
        <dbReference type="EMBL" id="SEP87403.1"/>
    </source>
</evidence>
<dbReference type="EMBL" id="FOFP01000002">
    <property type="protein sequence ID" value="SEP87403.1"/>
    <property type="molecule type" value="Genomic_DNA"/>
</dbReference>
<evidence type="ECO:0000313" key="2">
    <source>
        <dbReference type="Proteomes" id="UP000198512"/>
    </source>
</evidence>
<dbReference type="Proteomes" id="UP000198512">
    <property type="component" value="Unassembled WGS sequence"/>
</dbReference>
<name>A0ABY1B401_9PSED</name>
<sequence length="196" mass="22333">MSVPLVLAFKGSRSYLRGSDIYQALAQWCLVEFGSNAYVNRLSFRRLAKNVCYVVRQPPNSDSLVGEGAILIADNQHFFWLMESKEPVIERYAFDEEQIVATSSMDIEKRTIRLSTVSDYELSEVVALTKQLNYAISPEVAGNWLFGQLQLEMPLQRAGRPLRIVMRSLLANRFSVNDIYYGDQRVGNIRFIVGKP</sequence>
<protein>
    <submittedName>
        <fullName evidence="1">Uncharacterized protein</fullName>
    </submittedName>
</protein>
<comment type="caution">
    <text evidence="1">The sequence shown here is derived from an EMBL/GenBank/DDBJ whole genome shotgun (WGS) entry which is preliminary data.</text>
</comment>